<evidence type="ECO:0000313" key="2">
    <source>
        <dbReference type="Proteomes" id="UP000789366"/>
    </source>
</evidence>
<accession>A0ACA9Q0L5</accession>
<protein>
    <submittedName>
        <fullName evidence="1">3631_t:CDS:1</fullName>
    </submittedName>
</protein>
<proteinExistence type="predicted"/>
<comment type="caution">
    <text evidence="1">The sequence shown here is derived from an EMBL/GenBank/DDBJ whole genome shotgun (WGS) entry which is preliminary data.</text>
</comment>
<dbReference type="Proteomes" id="UP000789366">
    <property type="component" value="Unassembled WGS sequence"/>
</dbReference>
<organism evidence="1 2">
    <name type="scientific">Cetraspora pellucida</name>
    <dbReference type="NCBI Taxonomy" id="1433469"/>
    <lineage>
        <taxon>Eukaryota</taxon>
        <taxon>Fungi</taxon>
        <taxon>Fungi incertae sedis</taxon>
        <taxon>Mucoromycota</taxon>
        <taxon>Glomeromycotina</taxon>
        <taxon>Glomeromycetes</taxon>
        <taxon>Diversisporales</taxon>
        <taxon>Gigasporaceae</taxon>
        <taxon>Cetraspora</taxon>
    </lineage>
</organism>
<keyword evidence="2" id="KW-1185">Reference proteome</keyword>
<gene>
    <name evidence="1" type="ORF">SPELUC_LOCUS13140</name>
</gene>
<name>A0ACA9Q0L5_9GLOM</name>
<evidence type="ECO:0000313" key="1">
    <source>
        <dbReference type="EMBL" id="CAG8731432.1"/>
    </source>
</evidence>
<sequence>MFIIIAEAVTLYCINKLKEHKLQSEVYDCEGRTVDLTSYNVLSNGTLSEITKRTGGLCEILSEFRPIDLDIEKICFALMDLVSGLIRDGLEEEDWLIKIGYENIILIFDPVVDNIIELIHNQLNMSKQKCSAMFLASGFSESSYLINRIKKVFSNEIPIISVPQNPITAVLCKAVIYGLNKKVITT</sequence>
<dbReference type="EMBL" id="CAJVPW010033572">
    <property type="protein sequence ID" value="CAG8731432.1"/>
    <property type="molecule type" value="Genomic_DNA"/>
</dbReference>
<reference evidence="1" key="1">
    <citation type="submission" date="2021-06" db="EMBL/GenBank/DDBJ databases">
        <authorList>
            <person name="Kallberg Y."/>
            <person name="Tangrot J."/>
            <person name="Rosling A."/>
        </authorList>
    </citation>
    <scope>NUCLEOTIDE SEQUENCE</scope>
    <source>
        <strain evidence="1">28 12/20/2015</strain>
    </source>
</reference>